<organism evidence="2 3">
    <name type="scientific">Rhizopus microsporus ATCC 52813</name>
    <dbReference type="NCBI Taxonomy" id="1340429"/>
    <lineage>
        <taxon>Eukaryota</taxon>
        <taxon>Fungi</taxon>
        <taxon>Fungi incertae sedis</taxon>
        <taxon>Mucoromycota</taxon>
        <taxon>Mucoromycotina</taxon>
        <taxon>Mucoromycetes</taxon>
        <taxon>Mucorales</taxon>
        <taxon>Mucorineae</taxon>
        <taxon>Rhizopodaceae</taxon>
        <taxon>Rhizopus</taxon>
    </lineage>
</organism>
<dbReference type="STRING" id="1340429.A0A2G4SG38"/>
<name>A0A2G4SG38_RHIZD</name>
<keyword evidence="3" id="KW-1185">Reference proteome</keyword>
<dbReference type="GeneID" id="35440758"/>
<dbReference type="EMBL" id="KZ303872">
    <property type="protein sequence ID" value="PHZ07734.1"/>
    <property type="molecule type" value="Genomic_DNA"/>
</dbReference>
<reference evidence="2 3" key="1">
    <citation type="journal article" date="2016" name="Proc. Natl. Acad. Sci. U.S.A.">
        <title>Lipid metabolic changes in an early divergent fungus govern the establishment of a mutualistic symbiosis with endobacteria.</title>
        <authorList>
            <person name="Lastovetsky O.A."/>
            <person name="Gaspar M.L."/>
            <person name="Mondo S.J."/>
            <person name="LaButti K.M."/>
            <person name="Sandor L."/>
            <person name="Grigoriev I.V."/>
            <person name="Henry S.A."/>
            <person name="Pawlowska T.E."/>
        </authorList>
    </citation>
    <scope>NUCLEOTIDE SEQUENCE [LARGE SCALE GENOMIC DNA]</scope>
    <source>
        <strain evidence="2 3">ATCC 52813</strain>
    </source>
</reference>
<feature type="region of interest" description="Disordered" evidence="1">
    <location>
        <begin position="16"/>
        <end position="58"/>
    </location>
</feature>
<evidence type="ECO:0000313" key="2">
    <source>
        <dbReference type="EMBL" id="PHZ07734.1"/>
    </source>
</evidence>
<sequence length="418" mass="47752">MFSNFEGFRKRPIVTYSRKARVLKPETPKADLPSPPYDSSPPVVQSSLSSSSSSCSDLAVEEKENDIFDFPEEEAEIELMVASTRHTPSSPKPTTICRPRKKPKQQNKKTTKTKAVGKNLVPLKSTIHPISHPITHTVSYPVTEPATDPISYPVSYPAIGPATVSGQQQSYNHSNSIDSYDVFAFDPAPYQPRNKYILPQQQQQQVLPSNTLYSSIITTNIFNAPSHIPIFNTHFNHMQPLSYLQPMQQQPLQQQPLQQQPLQQQSLQQQPLQQQPLQQQSLQQQSLQQQPLQQQSLQQQSLQQQPIQQQSKKKNLVAHLKTANGEKENIPIVREYDFSDEEDIVPQLPLKQPIVQVDRSASPELSYEERMEKELESIMKSEFGESKEQETTEINHRPRYQPLNEIKVKVTYTKRVKQ</sequence>
<proteinExistence type="predicted"/>
<dbReference type="Proteomes" id="UP000242254">
    <property type="component" value="Unassembled WGS sequence"/>
</dbReference>
<evidence type="ECO:0000313" key="3">
    <source>
        <dbReference type="Proteomes" id="UP000242254"/>
    </source>
</evidence>
<dbReference type="RefSeq" id="XP_023461442.1">
    <property type="nucleotide sequence ID" value="XM_023609768.1"/>
</dbReference>
<protein>
    <submittedName>
        <fullName evidence="2">Uncharacterized protein</fullName>
    </submittedName>
</protein>
<feature type="region of interest" description="Disordered" evidence="1">
    <location>
        <begin position="84"/>
        <end position="113"/>
    </location>
</feature>
<feature type="region of interest" description="Disordered" evidence="1">
    <location>
        <begin position="247"/>
        <end position="271"/>
    </location>
</feature>
<feature type="compositionally biased region" description="Basic and acidic residues" evidence="1">
    <location>
        <begin position="380"/>
        <end position="396"/>
    </location>
</feature>
<feature type="region of interest" description="Disordered" evidence="1">
    <location>
        <begin position="380"/>
        <end position="400"/>
    </location>
</feature>
<gene>
    <name evidence="2" type="ORF">RHIMIDRAFT_242389</name>
</gene>
<feature type="compositionally biased region" description="Polar residues" evidence="1">
    <location>
        <begin position="84"/>
        <end position="93"/>
    </location>
</feature>
<dbReference type="AlphaFoldDB" id="A0A2G4SG38"/>
<feature type="compositionally biased region" description="Low complexity" evidence="1">
    <location>
        <begin position="40"/>
        <end position="58"/>
    </location>
</feature>
<accession>A0A2G4SG38</accession>
<feature type="compositionally biased region" description="Basic residues" evidence="1">
    <location>
        <begin position="98"/>
        <end position="112"/>
    </location>
</feature>
<evidence type="ECO:0000256" key="1">
    <source>
        <dbReference type="SAM" id="MobiDB-lite"/>
    </source>
</evidence>